<comment type="caution">
    <text evidence="2">The sequence shown here is derived from an EMBL/GenBank/DDBJ whole genome shotgun (WGS) entry which is preliminary data.</text>
</comment>
<dbReference type="SUPFAM" id="SSF56112">
    <property type="entry name" value="Protein kinase-like (PK-like)"/>
    <property type="match status" value="1"/>
</dbReference>
<reference evidence="3" key="1">
    <citation type="journal article" date="2019" name="Int. J. Syst. Evol. Microbiol.">
        <title>The Global Catalogue of Microorganisms (GCM) 10K type strain sequencing project: providing services to taxonomists for standard genome sequencing and annotation.</title>
        <authorList>
            <consortium name="The Broad Institute Genomics Platform"/>
            <consortium name="The Broad Institute Genome Sequencing Center for Infectious Disease"/>
            <person name="Wu L."/>
            <person name="Ma J."/>
        </authorList>
    </citation>
    <scope>NUCLEOTIDE SEQUENCE [LARGE SCALE GENOMIC DNA]</scope>
    <source>
        <strain evidence="3">CGMCC 1.18578</strain>
    </source>
</reference>
<dbReference type="Pfam" id="PF01636">
    <property type="entry name" value="APH"/>
    <property type="match status" value="1"/>
</dbReference>
<name>A0ABW0QZ89_9BACL</name>
<dbReference type="InterPro" id="IPR002575">
    <property type="entry name" value="Aminoglycoside_PTrfase"/>
</dbReference>
<feature type="domain" description="Aminoglycoside phosphotransferase" evidence="1">
    <location>
        <begin position="146"/>
        <end position="232"/>
    </location>
</feature>
<dbReference type="EMBL" id="JBHSNC010000038">
    <property type="protein sequence ID" value="MFC5530218.1"/>
    <property type="molecule type" value="Genomic_DNA"/>
</dbReference>
<dbReference type="Proteomes" id="UP001596108">
    <property type="component" value="Unassembled WGS sequence"/>
</dbReference>
<gene>
    <name evidence="2" type="ORF">ACFPQ4_12345</name>
</gene>
<evidence type="ECO:0000259" key="1">
    <source>
        <dbReference type="Pfam" id="PF01636"/>
    </source>
</evidence>
<evidence type="ECO:0000313" key="3">
    <source>
        <dbReference type="Proteomes" id="UP001596108"/>
    </source>
</evidence>
<sequence>MRLPQGWLEESVYVAMDGRNVSRIRAPDGRRFIRKPVPADSAERWIYENVLSGLPVHYPRLLESPVAGGEAVESLWFEDLGALTHNYDLSLALRVVRYVAYWHNYATEPGRLASLCGLKPTYDQMANEVLAMQRLLTGMADKHGIDRSRLARFYREIEETRLTDAPVLSHGDLHVGNYACVNGQTYVLDWEHAHLNVRYWDLFHLIDLTHPLYPRSVSPEWRETLLRAYYDESERLGLPVDRITFELEYRLFAGVFSLWMLGLIEQDLLNPDCVWPKSRLQTQASETADIIGQII</sequence>
<evidence type="ECO:0000313" key="2">
    <source>
        <dbReference type="EMBL" id="MFC5530218.1"/>
    </source>
</evidence>
<dbReference type="InterPro" id="IPR011009">
    <property type="entry name" value="Kinase-like_dom_sf"/>
</dbReference>
<dbReference type="RefSeq" id="WP_378112158.1">
    <property type="nucleotide sequence ID" value="NZ_JBHSNC010000038.1"/>
</dbReference>
<dbReference type="Gene3D" id="3.90.1200.10">
    <property type="match status" value="1"/>
</dbReference>
<proteinExistence type="predicted"/>
<accession>A0ABW0QZ89</accession>
<organism evidence="2 3">
    <name type="scientific">Cohnella yongneupensis</name>
    <dbReference type="NCBI Taxonomy" id="425006"/>
    <lineage>
        <taxon>Bacteria</taxon>
        <taxon>Bacillati</taxon>
        <taxon>Bacillota</taxon>
        <taxon>Bacilli</taxon>
        <taxon>Bacillales</taxon>
        <taxon>Paenibacillaceae</taxon>
        <taxon>Cohnella</taxon>
    </lineage>
</organism>
<keyword evidence="3" id="KW-1185">Reference proteome</keyword>
<protein>
    <submittedName>
        <fullName evidence="2">Phosphotransferase family protein</fullName>
    </submittedName>
</protein>